<dbReference type="EMBL" id="JBDLBR010000002">
    <property type="protein sequence ID" value="MEN7536677.1"/>
    <property type="molecule type" value="Genomic_DNA"/>
</dbReference>
<protein>
    <recommendedName>
        <fullName evidence="3">Carboxylic ester hydrolase</fullName>
        <ecNumber evidence="3">3.1.1.-</ecNumber>
    </recommendedName>
</protein>
<dbReference type="InterPro" id="IPR002018">
    <property type="entry name" value="CarbesteraseB"/>
</dbReference>
<reference evidence="5 6" key="1">
    <citation type="submission" date="2024-05" db="EMBL/GenBank/DDBJ databases">
        <authorList>
            <person name="Park S."/>
        </authorList>
    </citation>
    <scope>NUCLEOTIDE SEQUENCE [LARGE SCALE GENOMIC DNA]</scope>
    <source>
        <strain evidence="5 6">DGU5</strain>
    </source>
</reference>
<evidence type="ECO:0000313" key="6">
    <source>
        <dbReference type="Proteomes" id="UP001484535"/>
    </source>
</evidence>
<feature type="domain" description="Carboxylesterase type B" evidence="4">
    <location>
        <begin position="15"/>
        <end position="503"/>
    </location>
</feature>
<dbReference type="Pfam" id="PF00135">
    <property type="entry name" value="COesterase"/>
    <property type="match status" value="1"/>
</dbReference>
<evidence type="ECO:0000313" key="5">
    <source>
        <dbReference type="EMBL" id="MEN7536677.1"/>
    </source>
</evidence>
<comment type="caution">
    <text evidence="5">The sequence shown here is derived from an EMBL/GenBank/DDBJ whole genome shotgun (WGS) entry which is preliminary data.</text>
</comment>
<keyword evidence="2 3" id="KW-0378">Hydrolase</keyword>
<comment type="similarity">
    <text evidence="1 3">Belongs to the type-B carboxylesterase/lipase family.</text>
</comment>
<proteinExistence type="inferred from homology"/>
<dbReference type="Proteomes" id="UP001484535">
    <property type="component" value="Unassembled WGS sequence"/>
</dbReference>
<gene>
    <name evidence="5" type="ORF">ABDJ38_05790</name>
</gene>
<dbReference type="SUPFAM" id="SSF53474">
    <property type="entry name" value="alpha/beta-Hydrolases"/>
    <property type="match status" value="1"/>
</dbReference>
<dbReference type="RefSeq" id="WP_346784758.1">
    <property type="nucleotide sequence ID" value="NZ_JBDLBR010000002.1"/>
</dbReference>
<sequence>MASASPAIAQSHSADKVETVSGPVDGVALATGVDAYLGIPYAAPPVRELRWRHPVLPESWSELRHADRFGPQCMQPLRGPMTNQYSGAEVMSEDCLYLNVWTKPDLSDAPVIVYIHGGAFFVGAASMPLYSGEHLAEHGVVAVNLNYRLGALGFLAHPELSAESDQRSSGNYGLLDQIAALEWVRDNIENFGGDPDNVTIVGQSAGSMSVLALQASPLAKGLFDRAVGMSGALIGDTGPMAMSSLTEAEADGVRLQELWNASSIDEMRGLAADRMLDLPRSPGSPRVGVIQDGYFLPKSIDEVFAAGEQTDVPLIVGFTKDESFGGLGRVTGLADYRAKVQDKFGARAQEFLSLYPASTDAEAVAQARLADRDGTMALGMYEWATSQQETGSAAVFGYEFAQAHRYPEGLQIAGHDVQNAGAYHTSEVPFWLGTLESFNKFRPTRSWQDEDRVLSLAMQAALVSFARTGTPDIAGLDWPRFDENDPLLISLASDDLSITSWPSPERLDFFHAVNSGQ</sequence>
<dbReference type="InterPro" id="IPR019826">
    <property type="entry name" value="Carboxylesterase_B_AS"/>
</dbReference>
<dbReference type="InterPro" id="IPR029058">
    <property type="entry name" value="AB_hydrolase_fold"/>
</dbReference>
<name>A0ABV0CXX5_9SPHN</name>
<dbReference type="Gene3D" id="3.40.50.1820">
    <property type="entry name" value="alpha/beta hydrolase"/>
    <property type="match status" value="1"/>
</dbReference>
<dbReference type="PANTHER" id="PTHR11559">
    <property type="entry name" value="CARBOXYLESTERASE"/>
    <property type="match status" value="1"/>
</dbReference>
<evidence type="ECO:0000256" key="1">
    <source>
        <dbReference type="ARBA" id="ARBA00005964"/>
    </source>
</evidence>
<organism evidence="5 6">
    <name type="scientific">Aurantiacibacter flavus</name>
    <dbReference type="NCBI Taxonomy" id="3145232"/>
    <lineage>
        <taxon>Bacteria</taxon>
        <taxon>Pseudomonadati</taxon>
        <taxon>Pseudomonadota</taxon>
        <taxon>Alphaproteobacteria</taxon>
        <taxon>Sphingomonadales</taxon>
        <taxon>Erythrobacteraceae</taxon>
        <taxon>Aurantiacibacter</taxon>
    </lineage>
</organism>
<evidence type="ECO:0000256" key="3">
    <source>
        <dbReference type="RuleBase" id="RU361235"/>
    </source>
</evidence>
<dbReference type="EC" id="3.1.1.-" evidence="3"/>
<accession>A0ABV0CXX5</accession>
<evidence type="ECO:0000256" key="2">
    <source>
        <dbReference type="ARBA" id="ARBA00022801"/>
    </source>
</evidence>
<keyword evidence="6" id="KW-1185">Reference proteome</keyword>
<evidence type="ECO:0000259" key="4">
    <source>
        <dbReference type="Pfam" id="PF00135"/>
    </source>
</evidence>
<dbReference type="PROSITE" id="PS00122">
    <property type="entry name" value="CARBOXYLESTERASE_B_1"/>
    <property type="match status" value="1"/>
</dbReference>
<dbReference type="InterPro" id="IPR050309">
    <property type="entry name" value="Type-B_Carboxylest/Lipase"/>
</dbReference>